<name>A0A2V5HG99_ASPV1</name>
<evidence type="ECO:0000313" key="2">
    <source>
        <dbReference type="EMBL" id="PYI22781.1"/>
    </source>
</evidence>
<evidence type="ECO:0000313" key="3">
    <source>
        <dbReference type="Proteomes" id="UP000249829"/>
    </source>
</evidence>
<proteinExistence type="predicted"/>
<reference evidence="2 3" key="1">
    <citation type="submission" date="2018-02" db="EMBL/GenBank/DDBJ databases">
        <title>The genomes of Aspergillus section Nigri reveals drivers in fungal speciation.</title>
        <authorList>
            <consortium name="DOE Joint Genome Institute"/>
            <person name="Vesth T.C."/>
            <person name="Nybo J."/>
            <person name="Theobald S."/>
            <person name="Brandl J."/>
            <person name="Frisvad J.C."/>
            <person name="Nielsen K.F."/>
            <person name="Lyhne E.K."/>
            <person name="Kogle M.E."/>
            <person name="Kuo A."/>
            <person name="Riley R."/>
            <person name="Clum A."/>
            <person name="Nolan M."/>
            <person name="Lipzen A."/>
            <person name="Salamov A."/>
            <person name="Henrissat B."/>
            <person name="Wiebenga A."/>
            <person name="De vries R.P."/>
            <person name="Grigoriev I.V."/>
            <person name="Mortensen U.H."/>
            <person name="Andersen M.R."/>
            <person name="Baker S.E."/>
        </authorList>
    </citation>
    <scope>NUCLEOTIDE SEQUENCE [LARGE SCALE GENOMIC DNA]</scope>
    <source>
        <strain evidence="2 3">CBS 115571</strain>
    </source>
</reference>
<accession>A0A2V5HG99</accession>
<sequence length="105" mass="12554">MYYLPGYRFDLPFGFHSRSVDHPMALFTPSGTHVLFFCLLRLICCRTQIPRAGGRERRSSLHAATVTFLFPFFFLEFFFFFFFFFFCFFQLSRHSRQVNLVSTDT</sequence>
<keyword evidence="1" id="KW-0472">Membrane</keyword>
<feature type="transmembrane region" description="Helical" evidence="1">
    <location>
        <begin position="65"/>
        <end position="91"/>
    </location>
</feature>
<feature type="transmembrane region" description="Helical" evidence="1">
    <location>
        <begin position="24"/>
        <end position="44"/>
    </location>
</feature>
<dbReference type="AlphaFoldDB" id="A0A2V5HG99"/>
<protein>
    <submittedName>
        <fullName evidence="2">Uncharacterized protein</fullName>
    </submittedName>
</protein>
<keyword evidence="3" id="KW-1185">Reference proteome</keyword>
<dbReference type="EMBL" id="KZ825109">
    <property type="protein sequence ID" value="PYI22781.1"/>
    <property type="molecule type" value="Genomic_DNA"/>
</dbReference>
<gene>
    <name evidence="2" type="ORF">BO99DRAFT_259944</name>
</gene>
<organism evidence="2 3">
    <name type="scientific">Aspergillus violaceofuscus (strain CBS 115571)</name>
    <dbReference type="NCBI Taxonomy" id="1450538"/>
    <lineage>
        <taxon>Eukaryota</taxon>
        <taxon>Fungi</taxon>
        <taxon>Dikarya</taxon>
        <taxon>Ascomycota</taxon>
        <taxon>Pezizomycotina</taxon>
        <taxon>Eurotiomycetes</taxon>
        <taxon>Eurotiomycetidae</taxon>
        <taxon>Eurotiales</taxon>
        <taxon>Aspergillaceae</taxon>
        <taxon>Aspergillus</taxon>
    </lineage>
</organism>
<evidence type="ECO:0000256" key="1">
    <source>
        <dbReference type="SAM" id="Phobius"/>
    </source>
</evidence>
<keyword evidence="1" id="KW-1133">Transmembrane helix</keyword>
<keyword evidence="1" id="KW-0812">Transmembrane</keyword>
<dbReference type="Proteomes" id="UP000249829">
    <property type="component" value="Unassembled WGS sequence"/>
</dbReference>